<gene>
    <name evidence="1" type="ORF">LCGC14_1591500</name>
</gene>
<name>A0A0F9KUJ4_9ZZZZ</name>
<dbReference type="AlphaFoldDB" id="A0A0F9KUJ4"/>
<dbReference type="EMBL" id="LAZR01012642">
    <property type="protein sequence ID" value="KKM25783.1"/>
    <property type="molecule type" value="Genomic_DNA"/>
</dbReference>
<comment type="caution">
    <text evidence="1">The sequence shown here is derived from an EMBL/GenBank/DDBJ whole genome shotgun (WGS) entry which is preliminary data.</text>
</comment>
<sequence length="140" mass="15974">MAYPVPETLVRTSHSLTIIANSEHIGLINGWNPTISRTITPIYQIARFLHNTFSGDPVEKVPGNVTGQTIAVQRYDLYVKRMEKAFGTDFANRNDLMMLTQQDRSFSVREVWDYPIDQGGGREVIIYGGCWFSNIGRNYR</sequence>
<evidence type="ECO:0000313" key="1">
    <source>
        <dbReference type="EMBL" id="KKM25783.1"/>
    </source>
</evidence>
<protein>
    <submittedName>
        <fullName evidence="1">Uncharacterized protein</fullName>
    </submittedName>
</protein>
<organism evidence="1">
    <name type="scientific">marine sediment metagenome</name>
    <dbReference type="NCBI Taxonomy" id="412755"/>
    <lineage>
        <taxon>unclassified sequences</taxon>
        <taxon>metagenomes</taxon>
        <taxon>ecological metagenomes</taxon>
    </lineage>
</organism>
<accession>A0A0F9KUJ4</accession>
<proteinExistence type="predicted"/>
<reference evidence="1" key="1">
    <citation type="journal article" date="2015" name="Nature">
        <title>Complex archaea that bridge the gap between prokaryotes and eukaryotes.</title>
        <authorList>
            <person name="Spang A."/>
            <person name="Saw J.H."/>
            <person name="Jorgensen S.L."/>
            <person name="Zaremba-Niedzwiedzka K."/>
            <person name="Martijn J."/>
            <person name="Lind A.E."/>
            <person name="van Eijk R."/>
            <person name="Schleper C."/>
            <person name="Guy L."/>
            <person name="Ettema T.J."/>
        </authorList>
    </citation>
    <scope>NUCLEOTIDE SEQUENCE</scope>
</reference>
<feature type="non-terminal residue" evidence="1">
    <location>
        <position position="140"/>
    </location>
</feature>